<name>A0A9D2QT20_9FIRM</name>
<dbReference type="Pfam" id="PF02597">
    <property type="entry name" value="ThiS"/>
    <property type="match status" value="1"/>
</dbReference>
<comment type="caution">
    <text evidence="1">The sequence shown here is derived from an EMBL/GenBank/DDBJ whole genome shotgun (WGS) entry which is preliminary data.</text>
</comment>
<dbReference type="CDD" id="cd00565">
    <property type="entry name" value="Ubl_ThiS"/>
    <property type="match status" value="1"/>
</dbReference>
<evidence type="ECO:0000313" key="2">
    <source>
        <dbReference type="Proteomes" id="UP000823892"/>
    </source>
</evidence>
<gene>
    <name evidence="1" type="primary">thiS</name>
    <name evidence="1" type="ORF">H9914_08870</name>
</gene>
<reference evidence="1" key="2">
    <citation type="submission" date="2021-04" db="EMBL/GenBank/DDBJ databases">
        <authorList>
            <person name="Gilroy R."/>
        </authorList>
    </citation>
    <scope>NUCLEOTIDE SEQUENCE</scope>
    <source>
        <strain evidence="1">ChiBcec6-4105</strain>
    </source>
</reference>
<reference evidence="1" key="1">
    <citation type="journal article" date="2021" name="PeerJ">
        <title>Extensive microbial diversity within the chicken gut microbiome revealed by metagenomics and culture.</title>
        <authorList>
            <person name="Gilroy R."/>
            <person name="Ravi A."/>
            <person name="Getino M."/>
            <person name="Pursley I."/>
            <person name="Horton D.L."/>
            <person name="Alikhan N.F."/>
            <person name="Baker D."/>
            <person name="Gharbi K."/>
            <person name="Hall N."/>
            <person name="Watson M."/>
            <person name="Adriaenssens E.M."/>
            <person name="Foster-Nyarko E."/>
            <person name="Jarju S."/>
            <person name="Secka A."/>
            <person name="Antonio M."/>
            <person name="Oren A."/>
            <person name="Chaudhuri R.R."/>
            <person name="La Ragione R."/>
            <person name="Hildebrand F."/>
            <person name="Pallen M.J."/>
        </authorList>
    </citation>
    <scope>NUCLEOTIDE SEQUENCE</scope>
    <source>
        <strain evidence="1">ChiBcec6-4105</strain>
    </source>
</reference>
<dbReference type="Proteomes" id="UP000823892">
    <property type="component" value="Unassembled WGS sequence"/>
</dbReference>
<proteinExistence type="predicted"/>
<dbReference type="InterPro" id="IPR012675">
    <property type="entry name" value="Beta-grasp_dom_sf"/>
</dbReference>
<dbReference type="EMBL" id="DWUY01000198">
    <property type="protein sequence ID" value="HJD29085.1"/>
    <property type="molecule type" value="Genomic_DNA"/>
</dbReference>
<dbReference type="PANTHER" id="PTHR34472:SF1">
    <property type="entry name" value="SULFUR CARRIER PROTEIN THIS"/>
    <property type="match status" value="1"/>
</dbReference>
<dbReference type="InterPro" id="IPR016155">
    <property type="entry name" value="Mopterin_synth/thiamin_S_b"/>
</dbReference>
<dbReference type="Gene3D" id="3.10.20.30">
    <property type="match status" value="1"/>
</dbReference>
<dbReference type="InterPro" id="IPR010035">
    <property type="entry name" value="Thi_S"/>
</dbReference>
<protein>
    <submittedName>
        <fullName evidence="1">Sulfur carrier protein ThiS</fullName>
    </submittedName>
</protein>
<dbReference type="SUPFAM" id="SSF54285">
    <property type="entry name" value="MoaD/ThiS"/>
    <property type="match status" value="1"/>
</dbReference>
<dbReference type="AlphaFoldDB" id="A0A9D2QT20"/>
<dbReference type="InterPro" id="IPR003749">
    <property type="entry name" value="ThiS/MoaD-like"/>
</dbReference>
<sequence>MIVNGKKTAWEAGLTVESLLKAGNYRTDRVAVEKNGKIVPKKNYPTEEILEEDQIEIVSFVGGG</sequence>
<dbReference type="PANTHER" id="PTHR34472">
    <property type="entry name" value="SULFUR CARRIER PROTEIN THIS"/>
    <property type="match status" value="1"/>
</dbReference>
<accession>A0A9D2QT20</accession>
<evidence type="ECO:0000313" key="1">
    <source>
        <dbReference type="EMBL" id="HJD29085.1"/>
    </source>
</evidence>
<organism evidence="1 2">
    <name type="scientific">Candidatus Blautia avicola</name>
    <dbReference type="NCBI Taxonomy" id="2838483"/>
    <lineage>
        <taxon>Bacteria</taxon>
        <taxon>Bacillati</taxon>
        <taxon>Bacillota</taxon>
        <taxon>Clostridia</taxon>
        <taxon>Lachnospirales</taxon>
        <taxon>Lachnospiraceae</taxon>
        <taxon>Blautia</taxon>
    </lineage>
</organism>
<dbReference type="NCBIfam" id="TIGR01683">
    <property type="entry name" value="thiS"/>
    <property type="match status" value="1"/>
</dbReference>